<evidence type="ECO:0000313" key="2">
    <source>
        <dbReference type="Proteomes" id="UP000002039"/>
    </source>
</evidence>
<name>A0ABX2VXJ2_AJEDR</name>
<accession>A0ABX2VXJ2</accession>
<evidence type="ECO:0008006" key="3">
    <source>
        <dbReference type="Google" id="ProtNLM"/>
    </source>
</evidence>
<proteinExistence type="predicted"/>
<reference evidence="2" key="1">
    <citation type="journal article" date="2015" name="PLoS Genet.">
        <title>The dynamic genome and transcriptome of the human fungal pathogen Blastomyces and close relative Emmonsia.</title>
        <authorList>
            <person name="Munoz J.F."/>
            <person name="Gauthier G.M."/>
            <person name="Desjardins C.A."/>
            <person name="Gallo J.E."/>
            <person name="Holder J."/>
            <person name="Sullivan T.D."/>
            <person name="Marty A.J."/>
            <person name="Carmen J.C."/>
            <person name="Chen Z."/>
            <person name="Ding L."/>
            <person name="Gujja S."/>
            <person name="Magrini V."/>
            <person name="Misas E."/>
            <person name="Mitreva M."/>
            <person name="Priest M."/>
            <person name="Saif S."/>
            <person name="Whiston E.A."/>
            <person name="Young S."/>
            <person name="Zeng Q."/>
            <person name="Goldman W.E."/>
            <person name="Mardis E.R."/>
            <person name="Taylor J.W."/>
            <person name="McEwen J.G."/>
            <person name="Clay O.K."/>
            <person name="Klein B.S."/>
            <person name="Cuomo C.A."/>
        </authorList>
    </citation>
    <scope>NUCLEOTIDE SEQUENCE [LARGE SCALE GENOMIC DNA]</scope>
    <source>
        <strain evidence="2">ER-3 / ATCC MYA-2586</strain>
    </source>
</reference>
<gene>
    <name evidence="1" type="ORF">BDCG_17263</name>
</gene>
<protein>
    <recommendedName>
        <fullName evidence="3">Secreted protein</fullName>
    </recommendedName>
</protein>
<dbReference type="RefSeq" id="XP_045281591.1">
    <property type="nucleotide sequence ID" value="XM_045426407.1"/>
</dbReference>
<organism evidence="1 2">
    <name type="scientific">Ajellomyces dermatitidis (strain ER-3 / ATCC MYA-2586)</name>
    <name type="common">Blastomyces dermatitidis</name>
    <dbReference type="NCBI Taxonomy" id="559297"/>
    <lineage>
        <taxon>Eukaryota</taxon>
        <taxon>Fungi</taxon>
        <taxon>Dikarya</taxon>
        <taxon>Ascomycota</taxon>
        <taxon>Pezizomycotina</taxon>
        <taxon>Eurotiomycetes</taxon>
        <taxon>Eurotiomycetidae</taxon>
        <taxon>Onygenales</taxon>
        <taxon>Ajellomycetaceae</taxon>
        <taxon>Blastomyces</taxon>
    </lineage>
</organism>
<dbReference type="Proteomes" id="UP000002039">
    <property type="component" value="Unassembled WGS sequence"/>
</dbReference>
<sequence>MSILCWSFVPCLFFPHTRKGARSQPIYHPSVSVLLSQLIRQRFGPPPFAGCGLVGDTRPLPEVPLQEARGYGANAQNNVNHSISCDNIVLRWRGERSFSVCDHVIFLAFEELPER</sequence>
<evidence type="ECO:0000313" key="1">
    <source>
        <dbReference type="EMBL" id="OAT01864.1"/>
    </source>
</evidence>
<dbReference type="EMBL" id="EQ999978">
    <property type="protein sequence ID" value="OAT01864.1"/>
    <property type="molecule type" value="Genomic_DNA"/>
</dbReference>
<keyword evidence="2" id="KW-1185">Reference proteome</keyword>
<dbReference type="GeneID" id="69032155"/>